<name>A0A6J4UVH6_9BACT</name>
<dbReference type="Pfam" id="PF07687">
    <property type="entry name" value="M20_dimer"/>
    <property type="match status" value="1"/>
</dbReference>
<sequence>MPVPAAELVAAARAAAATVAPHVLELAASIAEVPAPTGEEAPRARFVAGLLRAEGAAGVAGVAEDAIGDVVAVLPGTLRSPTVLIAAHTDTVFPAGTPIRVAASEGRLAAPGIGDNSLGVAALVALPGMLRAMGATPAVSLVLAATVGEEGLGNLRGIRAVVDGRDDIAAALALEGHNLGRVTHIAVGSRRLRVTLHGPGGHSWGDHGRPSAIHALGRLVAALDEIPLSDAPKTTLNVGVVEGGLSVNTIAPTASLLLDLRSTDASALAALSAAVERRCAAVGGGVSVEVDVLGDRPAGVVPPGAPVVRRAAEALSALGMQAVCDASSTDANIPISRGIPAVCLGLTTGGNAHRTDEFIDVAPVTTGLAQLALVALAVAGDVAAGRAAPAAA</sequence>
<dbReference type="SUPFAM" id="SSF55031">
    <property type="entry name" value="Bacterial exopeptidase dimerisation domain"/>
    <property type="match status" value="1"/>
</dbReference>
<dbReference type="InterPro" id="IPR036264">
    <property type="entry name" value="Bact_exopeptidase_dim_dom"/>
</dbReference>
<dbReference type="PROSITE" id="PS00758">
    <property type="entry name" value="ARGE_DAPE_CPG2_1"/>
    <property type="match status" value="1"/>
</dbReference>
<comment type="cofactor">
    <cofactor evidence="1">
        <name>Zn(2+)</name>
        <dbReference type="ChEBI" id="CHEBI:29105"/>
    </cofactor>
</comment>
<dbReference type="AlphaFoldDB" id="A0A6J4UVH6"/>
<evidence type="ECO:0000256" key="1">
    <source>
        <dbReference type="ARBA" id="ARBA00001947"/>
    </source>
</evidence>
<dbReference type="GO" id="GO:0046872">
    <property type="term" value="F:metal ion binding"/>
    <property type="evidence" value="ECO:0007669"/>
    <property type="project" value="UniProtKB-KW"/>
</dbReference>
<evidence type="ECO:0000256" key="4">
    <source>
        <dbReference type="ARBA" id="ARBA00022833"/>
    </source>
</evidence>
<dbReference type="EMBL" id="CADCWG010000167">
    <property type="protein sequence ID" value="CAA9561789.1"/>
    <property type="molecule type" value="Genomic_DNA"/>
</dbReference>
<keyword evidence="4" id="KW-0862">Zinc</keyword>
<keyword evidence="2" id="KW-0479">Metal-binding</keyword>
<organism evidence="6">
    <name type="scientific">uncultured Thermomicrobiales bacterium</name>
    <dbReference type="NCBI Taxonomy" id="1645740"/>
    <lineage>
        <taxon>Bacteria</taxon>
        <taxon>Pseudomonadati</taxon>
        <taxon>Thermomicrobiota</taxon>
        <taxon>Thermomicrobia</taxon>
        <taxon>Thermomicrobiales</taxon>
        <taxon>environmental samples</taxon>
    </lineage>
</organism>
<evidence type="ECO:0000256" key="3">
    <source>
        <dbReference type="ARBA" id="ARBA00022801"/>
    </source>
</evidence>
<dbReference type="SUPFAM" id="SSF53187">
    <property type="entry name" value="Zn-dependent exopeptidases"/>
    <property type="match status" value="1"/>
</dbReference>
<dbReference type="Pfam" id="PF01546">
    <property type="entry name" value="Peptidase_M20"/>
    <property type="match status" value="1"/>
</dbReference>
<dbReference type="InterPro" id="IPR002933">
    <property type="entry name" value="Peptidase_M20"/>
</dbReference>
<dbReference type="InterPro" id="IPR050072">
    <property type="entry name" value="Peptidase_M20A"/>
</dbReference>
<dbReference type="Gene3D" id="3.40.630.10">
    <property type="entry name" value="Zn peptidases"/>
    <property type="match status" value="1"/>
</dbReference>
<dbReference type="GO" id="GO:0008777">
    <property type="term" value="F:acetylornithine deacetylase activity"/>
    <property type="evidence" value="ECO:0007669"/>
    <property type="project" value="UniProtKB-EC"/>
</dbReference>
<dbReference type="EC" id="3.5.1.16" evidence="6"/>
<accession>A0A6J4UVH6</accession>
<evidence type="ECO:0000313" key="6">
    <source>
        <dbReference type="EMBL" id="CAA9561789.1"/>
    </source>
</evidence>
<keyword evidence="3 6" id="KW-0378">Hydrolase</keyword>
<reference evidence="6" key="1">
    <citation type="submission" date="2020-02" db="EMBL/GenBank/DDBJ databases">
        <authorList>
            <person name="Meier V. D."/>
        </authorList>
    </citation>
    <scope>NUCLEOTIDE SEQUENCE</scope>
    <source>
        <strain evidence="6">AVDCRST_MAG49</strain>
    </source>
</reference>
<gene>
    <name evidence="6" type="ORF">AVDCRST_MAG49-2497</name>
</gene>
<dbReference type="InterPro" id="IPR011650">
    <property type="entry name" value="Peptidase_M20_dimer"/>
</dbReference>
<feature type="domain" description="Peptidase M20 dimerisation" evidence="5">
    <location>
        <begin position="188"/>
        <end position="281"/>
    </location>
</feature>
<dbReference type="InterPro" id="IPR001261">
    <property type="entry name" value="ArgE/DapE_CS"/>
</dbReference>
<dbReference type="PANTHER" id="PTHR43808:SF17">
    <property type="entry name" value="PEPTIDASE M20"/>
    <property type="match status" value="1"/>
</dbReference>
<evidence type="ECO:0000256" key="2">
    <source>
        <dbReference type="ARBA" id="ARBA00022723"/>
    </source>
</evidence>
<evidence type="ECO:0000259" key="5">
    <source>
        <dbReference type="Pfam" id="PF07687"/>
    </source>
</evidence>
<proteinExistence type="predicted"/>
<dbReference type="PANTHER" id="PTHR43808">
    <property type="entry name" value="ACETYLORNITHINE DEACETYLASE"/>
    <property type="match status" value="1"/>
</dbReference>
<protein>
    <submittedName>
        <fullName evidence="6">Acetylornithine deacetylase</fullName>
        <ecNumber evidence="6">3.5.1.16</ecNumber>
    </submittedName>
</protein>
<dbReference type="Gene3D" id="3.30.70.360">
    <property type="match status" value="1"/>
</dbReference>